<evidence type="ECO:0000259" key="10">
    <source>
        <dbReference type="Pfam" id="PF00082"/>
    </source>
</evidence>
<name>J3P0X6_GAET3</name>
<feature type="domain" description="Peptidase S8/S53" evidence="10">
    <location>
        <begin position="165"/>
        <end position="585"/>
    </location>
</feature>
<dbReference type="InterPro" id="IPR015500">
    <property type="entry name" value="Peptidase_S8_subtilisin-rel"/>
</dbReference>
<evidence type="ECO:0000256" key="2">
    <source>
        <dbReference type="ARBA" id="ARBA00022670"/>
    </source>
</evidence>
<dbReference type="PROSITE" id="PS00138">
    <property type="entry name" value="SUBTILASE_SER"/>
    <property type="match status" value="1"/>
</dbReference>
<dbReference type="InterPro" id="IPR010435">
    <property type="entry name" value="C5a/SBT2-like_Fn3"/>
</dbReference>
<dbReference type="GO" id="GO:0004252">
    <property type="term" value="F:serine-type endopeptidase activity"/>
    <property type="evidence" value="ECO:0007669"/>
    <property type="project" value="UniProtKB-UniRule"/>
</dbReference>
<evidence type="ECO:0000256" key="3">
    <source>
        <dbReference type="ARBA" id="ARBA00022729"/>
    </source>
</evidence>
<organism evidence="12">
    <name type="scientific">Gaeumannomyces tritici (strain R3-111a-1)</name>
    <name type="common">Wheat and barley take-all root rot fungus</name>
    <name type="synonym">Gaeumannomyces graminis var. tritici</name>
    <dbReference type="NCBI Taxonomy" id="644352"/>
    <lineage>
        <taxon>Eukaryota</taxon>
        <taxon>Fungi</taxon>
        <taxon>Dikarya</taxon>
        <taxon>Ascomycota</taxon>
        <taxon>Pezizomycotina</taxon>
        <taxon>Sordariomycetes</taxon>
        <taxon>Sordariomycetidae</taxon>
        <taxon>Magnaporthales</taxon>
        <taxon>Magnaporthaceae</taxon>
        <taxon>Gaeumannomyces</taxon>
    </lineage>
</organism>
<evidence type="ECO:0000313" key="12">
    <source>
        <dbReference type="EMBL" id="EJT77260.1"/>
    </source>
</evidence>
<evidence type="ECO:0000256" key="5">
    <source>
        <dbReference type="ARBA" id="ARBA00022825"/>
    </source>
</evidence>
<dbReference type="InterPro" id="IPR036852">
    <property type="entry name" value="Peptidase_S8/S53_dom_sf"/>
</dbReference>
<dbReference type="GO" id="GO:0006508">
    <property type="term" value="P:proteolysis"/>
    <property type="evidence" value="ECO:0007669"/>
    <property type="project" value="UniProtKB-KW"/>
</dbReference>
<dbReference type="STRING" id="644352.J3P0X6"/>
<reference evidence="12" key="3">
    <citation type="submission" date="2010-09" db="EMBL/GenBank/DDBJ databases">
        <title>Annotation of Gaeumannomyces graminis var. tritici R3-111a-1.</title>
        <authorList>
            <consortium name="The Broad Institute Genome Sequencing Platform"/>
            <person name="Ma L.-J."/>
            <person name="Dead R."/>
            <person name="Young S.K."/>
            <person name="Zeng Q."/>
            <person name="Gargeya S."/>
            <person name="Fitzgerald M."/>
            <person name="Haas B."/>
            <person name="Abouelleil A."/>
            <person name="Alvarado L."/>
            <person name="Arachchi H.M."/>
            <person name="Berlin A."/>
            <person name="Brown A."/>
            <person name="Chapman S.B."/>
            <person name="Chen Z."/>
            <person name="Dunbar C."/>
            <person name="Freedman E."/>
            <person name="Gearin G."/>
            <person name="Gellesch M."/>
            <person name="Goldberg J."/>
            <person name="Griggs A."/>
            <person name="Gujja S."/>
            <person name="Heiman D."/>
            <person name="Howarth C."/>
            <person name="Larson L."/>
            <person name="Lui A."/>
            <person name="MacDonald P.J.P."/>
            <person name="Mehta T."/>
            <person name="Montmayeur A."/>
            <person name="Murphy C."/>
            <person name="Neiman D."/>
            <person name="Pearson M."/>
            <person name="Priest M."/>
            <person name="Roberts A."/>
            <person name="Saif S."/>
            <person name="Shea T."/>
            <person name="Shenoy N."/>
            <person name="Sisk P."/>
            <person name="Stolte C."/>
            <person name="Sykes S."/>
            <person name="Yandava C."/>
            <person name="Wortman J."/>
            <person name="Nusbaum C."/>
            <person name="Birren B."/>
        </authorList>
    </citation>
    <scope>NUCLEOTIDE SEQUENCE</scope>
    <source>
        <strain evidence="12">R3-111a-1</strain>
    </source>
</reference>
<dbReference type="RefSeq" id="XP_009223260.1">
    <property type="nucleotide sequence ID" value="XM_009224996.1"/>
</dbReference>
<evidence type="ECO:0000256" key="4">
    <source>
        <dbReference type="ARBA" id="ARBA00022801"/>
    </source>
</evidence>
<dbReference type="VEuPathDB" id="FungiDB:GGTG_07172"/>
<dbReference type="Pfam" id="PF06280">
    <property type="entry name" value="fn3_5"/>
    <property type="match status" value="1"/>
</dbReference>
<feature type="chain" id="PRO_5015094746" evidence="9">
    <location>
        <begin position="24"/>
        <end position="913"/>
    </location>
</feature>
<comment type="similarity">
    <text evidence="1 7 8">Belongs to the peptidase S8 family.</text>
</comment>
<keyword evidence="4 7" id="KW-0378">Hydrolase</keyword>
<dbReference type="Proteomes" id="UP000006039">
    <property type="component" value="Unassembled WGS sequence"/>
</dbReference>
<evidence type="ECO:0000259" key="11">
    <source>
        <dbReference type="Pfam" id="PF06280"/>
    </source>
</evidence>
<dbReference type="HOGENOM" id="CLU_003559_3_1_1"/>
<dbReference type="SUPFAM" id="SSF52743">
    <property type="entry name" value="Subtilisin-like"/>
    <property type="match status" value="1"/>
</dbReference>
<dbReference type="EMBL" id="GL385397">
    <property type="protein sequence ID" value="EJT77260.1"/>
    <property type="molecule type" value="Genomic_DNA"/>
</dbReference>
<dbReference type="GeneID" id="20347630"/>
<dbReference type="eggNOG" id="KOG4266">
    <property type="taxonomic scope" value="Eukaryota"/>
</dbReference>
<dbReference type="PROSITE" id="PS51892">
    <property type="entry name" value="SUBTILASE"/>
    <property type="match status" value="1"/>
</dbReference>
<dbReference type="PROSITE" id="PS00137">
    <property type="entry name" value="SUBTILASE_HIS"/>
    <property type="match status" value="1"/>
</dbReference>
<dbReference type="AlphaFoldDB" id="J3P0X6"/>
<dbReference type="GO" id="GO:0016020">
    <property type="term" value="C:membrane"/>
    <property type="evidence" value="ECO:0007669"/>
    <property type="project" value="InterPro"/>
</dbReference>
<gene>
    <name evidence="13" type="primary">20347630</name>
    <name evidence="12" type="ORF">GGTG_07172</name>
</gene>
<feature type="active site" description="Charge relay system" evidence="6 7">
    <location>
        <position position="174"/>
    </location>
</feature>
<evidence type="ECO:0000256" key="7">
    <source>
        <dbReference type="PROSITE-ProRule" id="PRU01240"/>
    </source>
</evidence>
<reference evidence="14" key="1">
    <citation type="submission" date="2010-07" db="EMBL/GenBank/DDBJ databases">
        <title>The genome sequence of Gaeumannomyces graminis var. tritici strain R3-111a-1.</title>
        <authorList>
            <consortium name="The Broad Institute Genome Sequencing Platform"/>
            <person name="Ma L.-J."/>
            <person name="Dead R."/>
            <person name="Young S."/>
            <person name="Zeng Q."/>
            <person name="Koehrsen M."/>
            <person name="Alvarado L."/>
            <person name="Berlin A."/>
            <person name="Chapman S.B."/>
            <person name="Chen Z."/>
            <person name="Freedman E."/>
            <person name="Gellesch M."/>
            <person name="Goldberg J."/>
            <person name="Griggs A."/>
            <person name="Gujja S."/>
            <person name="Heilman E.R."/>
            <person name="Heiman D."/>
            <person name="Hepburn T."/>
            <person name="Howarth C."/>
            <person name="Jen D."/>
            <person name="Larson L."/>
            <person name="Mehta T."/>
            <person name="Neiman D."/>
            <person name="Pearson M."/>
            <person name="Roberts A."/>
            <person name="Saif S."/>
            <person name="Shea T."/>
            <person name="Shenoy N."/>
            <person name="Sisk P."/>
            <person name="Stolte C."/>
            <person name="Sykes S."/>
            <person name="Walk T."/>
            <person name="White J."/>
            <person name="Yandava C."/>
            <person name="Haas B."/>
            <person name="Nusbaum C."/>
            <person name="Birren B."/>
        </authorList>
    </citation>
    <scope>NUCLEOTIDE SEQUENCE [LARGE SCALE GENOMIC DNA]</scope>
    <source>
        <strain evidence="14">R3-111a-1</strain>
    </source>
</reference>
<evidence type="ECO:0000256" key="9">
    <source>
        <dbReference type="SAM" id="SignalP"/>
    </source>
</evidence>
<sequence length="913" mass="95978">MVAWSSLAPLVGLTLSVVAGVSAQDAAAEPSAKPLLEDVPGAFIVEFEGDYDADALVSDLRGEKLEAEKRLNLKYKLFNGASVNVNGTGGAEETAAKLAGHEKVKRVWPVRKISMPMDRVQSIGNGSARASAEMMARRGNMPYNSTYSTHVMGQVQKLHAEGFTGKGIRISVIDSGVDYTHPALGGCFGPGCKVSYGYDLIGDDLRDFPKPDPDPMEACFGHGTHVSGIIGANPNELGFQGVAPDAEIGMFRALNCIGASSNEILMAAFNMAFDAGSDIISSSTGILGGWEDDPWSLTAARIAAAGVTILIAAGNDGEKGMAQASNPASGRGVASIASIDNTDIPRVFPAGTYQVDGGGDDAEQQFPYRTAEFVPMGNLTLPLVMVKDQSGAMLDACSPLPDSVPSLADVVALVGTGSCAMGESAVNIKAKGGKHMIKVHTTDDPLYFYFPPEAGMSGVAVTTASQGKKWAAAFAAGHNITITTRDTDKSPTMAVHMPAVVSGGYTSFWSTWGPSWQMNVNPNLAAPGGEILSTFPQAVGTYAVLSGTSMATPYAAGVAALLMQKRGVRDSETIRALLASTSRQLVAHDGQRPDPAGRLHSVLQVGPGMMQAWDASEVKGVLSTAGISFNDTAHTRDMTFSLKNTGPAEATYELGHRPAGTVYAYDADGVNYAYPVRPADGGADATARLSFPATGDLVTVPAGGSVDITVRCEPPRGLAAARLPFYSGFVTLNGTNGDALTLQYQGVAAALAEQPVMRTAPGPTGLPATYLAASDSRWPIPVADDHVFRVPRPANPPDGRATGSWPQARITMMLGVREFALRVVLLDGDNATTTTTTTDWFGHKTLGTAYGNPALLLPRDQYRLSFLGLLSDGTVVPEGRYKLLATALRLFGDRERAEDWQVLEMGPFKLQYL</sequence>
<feature type="active site" description="Charge relay system" evidence="6 7">
    <location>
        <position position="549"/>
    </location>
</feature>
<dbReference type="PROSITE" id="PS00136">
    <property type="entry name" value="SUBTILASE_ASP"/>
    <property type="match status" value="1"/>
</dbReference>
<dbReference type="EnsemblFungi" id="EJT77260">
    <property type="protein sequence ID" value="EJT77260"/>
    <property type="gene ID" value="GGTG_07172"/>
</dbReference>
<reference evidence="13" key="5">
    <citation type="submission" date="2018-04" db="UniProtKB">
        <authorList>
            <consortium name="EnsemblFungi"/>
        </authorList>
    </citation>
    <scope>IDENTIFICATION</scope>
    <source>
        <strain evidence="13">R3-111a-1</strain>
    </source>
</reference>
<keyword evidence="2 7" id="KW-0645">Protease</keyword>
<dbReference type="InterPro" id="IPR022398">
    <property type="entry name" value="Peptidase_S8_His-AS"/>
</dbReference>
<evidence type="ECO:0000313" key="13">
    <source>
        <dbReference type="EnsemblFungi" id="EJT77260"/>
    </source>
</evidence>
<keyword evidence="5 7" id="KW-0720">Serine protease</keyword>
<dbReference type="PANTHER" id="PTHR43806:SF66">
    <property type="entry name" value="SERIN ENDOPEPTIDASE"/>
    <property type="match status" value="1"/>
</dbReference>
<protein>
    <submittedName>
        <fullName evidence="12">Minor extracellular protease vpr</fullName>
    </submittedName>
</protein>
<dbReference type="Pfam" id="PF00082">
    <property type="entry name" value="Peptidase_S8"/>
    <property type="match status" value="1"/>
</dbReference>
<evidence type="ECO:0000256" key="1">
    <source>
        <dbReference type="ARBA" id="ARBA00011073"/>
    </source>
</evidence>
<evidence type="ECO:0000256" key="8">
    <source>
        <dbReference type="RuleBase" id="RU003355"/>
    </source>
</evidence>
<feature type="signal peptide" evidence="9">
    <location>
        <begin position="1"/>
        <end position="23"/>
    </location>
</feature>
<dbReference type="InterPro" id="IPR000209">
    <property type="entry name" value="Peptidase_S8/S53_dom"/>
</dbReference>
<dbReference type="Gene3D" id="3.40.50.200">
    <property type="entry name" value="Peptidase S8/S53 domain"/>
    <property type="match status" value="2"/>
</dbReference>
<dbReference type="CDD" id="cd07489">
    <property type="entry name" value="Peptidases_S8_5"/>
    <property type="match status" value="1"/>
</dbReference>
<proteinExistence type="inferred from homology"/>
<dbReference type="PANTHER" id="PTHR43806">
    <property type="entry name" value="PEPTIDASE S8"/>
    <property type="match status" value="1"/>
</dbReference>
<dbReference type="InterPro" id="IPR023828">
    <property type="entry name" value="Peptidase_S8_Ser-AS"/>
</dbReference>
<keyword evidence="14" id="KW-1185">Reference proteome</keyword>
<evidence type="ECO:0000313" key="14">
    <source>
        <dbReference type="Proteomes" id="UP000006039"/>
    </source>
</evidence>
<dbReference type="InterPro" id="IPR023827">
    <property type="entry name" value="Peptidase_S8_Asp-AS"/>
</dbReference>
<reference evidence="13" key="4">
    <citation type="journal article" date="2015" name="G3 (Bethesda)">
        <title>Genome sequences of three phytopathogenic species of the Magnaporthaceae family of fungi.</title>
        <authorList>
            <person name="Okagaki L.H."/>
            <person name="Nunes C.C."/>
            <person name="Sailsbery J."/>
            <person name="Clay B."/>
            <person name="Brown D."/>
            <person name="John T."/>
            <person name="Oh Y."/>
            <person name="Young N."/>
            <person name="Fitzgerald M."/>
            <person name="Haas B.J."/>
            <person name="Zeng Q."/>
            <person name="Young S."/>
            <person name="Adiconis X."/>
            <person name="Fan L."/>
            <person name="Levin J.Z."/>
            <person name="Mitchell T.K."/>
            <person name="Okubara P.A."/>
            <person name="Farman M.L."/>
            <person name="Kohn L.M."/>
            <person name="Birren B."/>
            <person name="Ma L.-J."/>
            <person name="Dean R.A."/>
        </authorList>
    </citation>
    <scope>NUCLEOTIDE SEQUENCE</scope>
    <source>
        <strain evidence="13">R3-111a-1</strain>
    </source>
</reference>
<accession>J3P0X6</accession>
<dbReference type="OrthoDB" id="10256524at2759"/>
<dbReference type="InterPro" id="IPR034187">
    <property type="entry name" value="Peptidases_S8_5"/>
</dbReference>
<dbReference type="InterPro" id="IPR050131">
    <property type="entry name" value="Peptidase_S8_subtilisin-like"/>
</dbReference>
<feature type="domain" description="C5a peptidase/Subtilisin-like protease SBT2-like Fn3-like" evidence="11">
    <location>
        <begin position="627"/>
        <end position="742"/>
    </location>
</feature>
<reference evidence="12" key="2">
    <citation type="submission" date="2010-07" db="EMBL/GenBank/DDBJ databases">
        <authorList>
            <consortium name="The Broad Institute Genome Sequencing Platform"/>
            <consortium name="Broad Institute Genome Sequencing Center for Infectious Disease"/>
            <person name="Ma L.-J."/>
            <person name="Dead R."/>
            <person name="Young S."/>
            <person name="Zeng Q."/>
            <person name="Koehrsen M."/>
            <person name="Alvarado L."/>
            <person name="Berlin A."/>
            <person name="Chapman S.B."/>
            <person name="Chen Z."/>
            <person name="Freedman E."/>
            <person name="Gellesch M."/>
            <person name="Goldberg J."/>
            <person name="Griggs A."/>
            <person name="Gujja S."/>
            <person name="Heilman E.R."/>
            <person name="Heiman D."/>
            <person name="Hepburn T."/>
            <person name="Howarth C."/>
            <person name="Jen D."/>
            <person name="Larson L."/>
            <person name="Mehta T."/>
            <person name="Neiman D."/>
            <person name="Pearson M."/>
            <person name="Roberts A."/>
            <person name="Saif S."/>
            <person name="Shea T."/>
            <person name="Shenoy N."/>
            <person name="Sisk P."/>
            <person name="Stolte C."/>
            <person name="Sykes S."/>
            <person name="Walk T."/>
            <person name="White J."/>
            <person name="Yandava C."/>
            <person name="Haas B."/>
            <person name="Nusbaum C."/>
            <person name="Birren B."/>
        </authorList>
    </citation>
    <scope>NUCLEOTIDE SEQUENCE</scope>
    <source>
        <strain evidence="12">R3-111a-1</strain>
    </source>
</reference>
<evidence type="ECO:0000256" key="6">
    <source>
        <dbReference type="PIRSR" id="PIRSR615500-1"/>
    </source>
</evidence>
<dbReference type="PRINTS" id="PR00723">
    <property type="entry name" value="SUBTILISIN"/>
</dbReference>
<keyword evidence="3 9" id="KW-0732">Signal</keyword>
<feature type="active site" description="Charge relay system" evidence="6 7">
    <location>
        <position position="222"/>
    </location>
</feature>